<reference evidence="2 3" key="1">
    <citation type="journal article" date="2023" name="Nat. Commun.">
        <title>Origin of minicircular mitochondrial genomes in red algae.</title>
        <authorList>
            <person name="Lee Y."/>
            <person name="Cho C.H."/>
            <person name="Lee Y.M."/>
            <person name="Park S.I."/>
            <person name="Yang J.H."/>
            <person name="West J.A."/>
            <person name="Bhattacharya D."/>
            <person name="Yoon H.S."/>
        </authorList>
    </citation>
    <scope>NUCLEOTIDE SEQUENCE [LARGE SCALE GENOMIC DNA]</scope>
    <source>
        <strain evidence="2 3">CCMP1338</strain>
        <tissue evidence="2">Whole cell</tissue>
    </source>
</reference>
<organism evidence="2 3">
    <name type="scientific">Rhodosorus marinus</name>
    <dbReference type="NCBI Taxonomy" id="101924"/>
    <lineage>
        <taxon>Eukaryota</taxon>
        <taxon>Rhodophyta</taxon>
        <taxon>Stylonematophyceae</taxon>
        <taxon>Stylonematales</taxon>
        <taxon>Stylonemataceae</taxon>
        <taxon>Rhodosorus</taxon>
    </lineage>
</organism>
<evidence type="ECO:0000313" key="3">
    <source>
        <dbReference type="Proteomes" id="UP001157974"/>
    </source>
</evidence>
<feature type="region of interest" description="Disordered" evidence="1">
    <location>
        <begin position="1"/>
        <end position="75"/>
    </location>
</feature>
<sequence length="224" mass="23751">MIGFVGGVAPGVKPDTQPREGVTCDGWKKRAKWKQGKDSGATMPGTLPSDIPTLQAGAGAGAGPASVSTYSPGRTAAAPSAPMDYGRAPPMGGNVTSGKSEVPLFELWKGVSEEIIEKMKAVKMESDRSVVQQHEEDISYLNTVKNKAASKLDSAARMSAIPVLDLVVKEVGKPQSSLRAAKLLVLWFSWEVLCLASLAGKPYLWSLSNVDHANMDNVAEVLKE</sequence>
<accession>A0AAV8UZI6</accession>
<evidence type="ECO:0000256" key="1">
    <source>
        <dbReference type="SAM" id="MobiDB-lite"/>
    </source>
</evidence>
<comment type="caution">
    <text evidence="2">The sequence shown here is derived from an EMBL/GenBank/DDBJ whole genome shotgun (WGS) entry which is preliminary data.</text>
</comment>
<protein>
    <submittedName>
        <fullName evidence="2">Uncharacterized protein</fullName>
    </submittedName>
</protein>
<dbReference type="EMBL" id="JAMWBK010000002">
    <property type="protein sequence ID" value="KAJ8908043.1"/>
    <property type="molecule type" value="Genomic_DNA"/>
</dbReference>
<evidence type="ECO:0000313" key="2">
    <source>
        <dbReference type="EMBL" id="KAJ8908043.1"/>
    </source>
</evidence>
<gene>
    <name evidence="2" type="ORF">NDN08_008140</name>
</gene>
<dbReference type="AlphaFoldDB" id="A0AAV8UZI6"/>
<keyword evidence="3" id="KW-1185">Reference proteome</keyword>
<name>A0AAV8UZI6_9RHOD</name>
<proteinExistence type="predicted"/>
<dbReference type="Proteomes" id="UP001157974">
    <property type="component" value="Unassembled WGS sequence"/>
</dbReference>